<reference evidence="8" key="1">
    <citation type="submission" date="2020-07" db="EMBL/GenBank/DDBJ databases">
        <title>Huge and variable diversity of episymbiotic CPR bacteria and DPANN archaea in groundwater ecosystems.</title>
        <authorList>
            <person name="He C.Y."/>
            <person name="Keren R."/>
            <person name="Whittaker M."/>
            <person name="Farag I.F."/>
            <person name="Doudna J."/>
            <person name="Cate J.H.D."/>
            <person name="Banfield J.F."/>
        </authorList>
    </citation>
    <scope>NUCLEOTIDE SEQUENCE</scope>
    <source>
        <strain evidence="8">NC_groundwater_717_Ag_S-0.2um_59_8</strain>
    </source>
</reference>
<dbReference type="PANTHER" id="PTHR37823:SF1">
    <property type="entry name" value="CYTOCHROME C-553-LIKE"/>
    <property type="match status" value="1"/>
</dbReference>
<dbReference type="SUPFAM" id="SSF46626">
    <property type="entry name" value="Cytochrome c"/>
    <property type="match status" value="5"/>
</dbReference>
<feature type="domain" description="Cytochrome c" evidence="7">
    <location>
        <begin position="174"/>
        <end position="256"/>
    </location>
</feature>
<dbReference type="EMBL" id="JACPSX010000198">
    <property type="protein sequence ID" value="MBI3015436.1"/>
    <property type="molecule type" value="Genomic_DNA"/>
</dbReference>
<protein>
    <submittedName>
        <fullName evidence="8">C-type cytochrome</fullName>
    </submittedName>
</protein>
<dbReference type="Proteomes" id="UP000741360">
    <property type="component" value="Unassembled WGS sequence"/>
</dbReference>
<comment type="caution">
    <text evidence="8">The sequence shown here is derived from an EMBL/GenBank/DDBJ whole genome shotgun (WGS) entry which is preliminary data.</text>
</comment>
<feature type="domain" description="Cytochrome c" evidence="7">
    <location>
        <begin position="599"/>
        <end position="680"/>
    </location>
</feature>
<evidence type="ECO:0000259" key="7">
    <source>
        <dbReference type="PROSITE" id="PS51007"/>
    </source>
</evidence>
<sequence>MRDFFFGLFGLAVLLGLGAVIWQHNQRPWVRYQREFYAQKEKLLIEAKNKARDVRETERLDREIEKIRATSPQVQQIALSHLNWADRCTTCHLGIEDPQFSNAPQPFRTHPEPFLSWHPPEQFGCTPCHRGQGLATTRDAHGGARNWKEPMLPAEFLEASCATCHRNLTKRVAPIWFRGRELVDFLGCRGCHAIGGLKSAEKIGPPLNNESRKVKPGWLLNYLKDPRKYSAETRMPNYKLPEAETLALRDFLMTLRTDPDPAEAVRWDPGEKQAARGKKLFEDLGCLSCHALAAAKPAGFFQAPKPGPELSRIREKINPVWLVNYLMDPSRVQPGTRMPLYRLTRDQAQDLAAFLLSQNAENSKDQDGEPAFQPDPARAREGKGLAIKYNCVGCHEIEGIRQGEAGPPLDGIGGRNVERLDFGSNPKGKDRSLYSWLEAKLTTPRTYREGLKMPEVNLRRGEEKAVVTFLLSLVARPFPELHPEGTRVAAPHTLEPAVPSGGPAGTLWRKLQCTSCHRIGNSGGSIGPDLSGEGSRVRRAWLEQYLKRPKPLRPLLQARMPDFHLQDSEVRILADFISTSLWSQDVGRNSRGSLDLSRETAEKGRLLLRESGCIGCHELEGKGGKVGPRLDRIAERLNEDWIRAYLKDPQRMFRGAAMTPNYGFDDEQIRALTAYLLRGVP</sequence>
<proteinExistence type="predicted"/>
<dbReference type="InterPro" id="IPR051811">
    <property type="entry name" value="Cytochrome_c550/c551-like"/>
</dbReference>
<feature type="domain" description="Cytochrome c" evidence="7">
    <location>
        <begin position="496"/>
        <end position="581"/>
    </location>
</feature>
<feature type="domain" description="Cytochrome c" evidence="7">
    <location>
        <begin position="363"/>
        <end position="474"/>
    </location>
</feature>
<evidence type="ECO:0000256" key="5">
    <source>
        <dbReference type="ARBA" id="ARBA00023004"/>
    </source>
</evidence>
<keyword evidence="5 6" id="KW-0408">Iron</keyword>
<dbReference type="GO" id="GO:0009055">
    <property type="term" value="F:electron transfer activity"/>
    <property type="evidence" value="ECO:0007669"/>
    <property type="project" value="InterPro"/>
</dbReference>
<evidence type="ECO:0000313" key="9">
    <source>
        <dbReference type="Proteomes" id="UP000741360"/>
    </source>
</evidence>
<dbReference type="Gene3D" id="1.10.760.10">
    <property type="entry name" value="Cytochrome c-like domain"/>
    <property type="match status" value="5"/>
</dbReference>
<evidence type="ECO:0000256" key="6">
    <source>
        <dbReference type="PROSITE-ProRule" id="PRU00433"/>
    </source>
</evidence>
<evidence type="ECO:0000313" key="8">
    <source>
        <dbReference type="EMBL" id="MBI3015436.1"/>
    </source>
</evidence>
<keyword evidence="3 6" id="KW-0479">Metal-binding</keyword>
<dbReference type="GO" id="GO:0046872">
    <property type="term" value="F:metal ion binding"/>
    <property type="evidence" value="ECO:0007669"/>
    <property type="project" value="UniProtKB-KW"/>
</dbReference>
<accession>A0A932GQR0</accession>
<keyword evidence="2 6" id="KW-0349">Heme</keyword>
<name>A0A932GQR0_UNCTE</name>
<dbReference type="AlphaFoldDB" id="A0A932GQR0"/>
<evidence type="ECO:0000256" key="3">
    <source>
        <dbReference type="ARBA" id="ARBA00022723"/>
    </source>
</evidence>
<organism evidence="8 9">
    <name type="scientific">Tectimicrobiota bacterium</name>
    <dbReference type="NCBI Taxonomy" id="2528274"/>
    <lineage>
        <taxon>Bacteria</taxon>
        <taxon>Pseudomonadati</taxon>
        <taxon>Nitrospinota/Tectimicrobiota group</taxon>
        <taxon>Candidatus Tectimicrobiota</taxon>
    </lineage>
</organism>
<keyword evidence="1" id="KW-0813">Transport</keyword>
<dbReference type="InterPro" id="IPR036280">
    <property type="entry name" value="Multihaem_cyt_sf"/>
</dbReference>
<dbReference type="Pfam" id="PF00034">
    <property type="entry name" value="Cytochrom_C"/>
    <property type="match status" value="4"/>
</dbReference>
<keyword evidence="4" id="KW-0249">Electron transport</keyword>
<dbReference type="PANTHER" id="PTHR37823">
    <property type="entry name" value="CYTOCHROME C-553-LIKE"/>
    <property type="match status" value="1"/>
</dbReference>
<dbReference type="InterPro" id="IPR009056">
    <property type="entry name" value="Cyt_c-like_dom"/>
</dbReference>
<dbReference type="GO" id="GO:0020037">
    <property type="term" value="F:heme binding"/>
    <property type="evidence" value="ECO:0007669"/>
    <property type="project" value="InterPro"/>
</dbReference>
<dbReference type="InterPro" id="IPR036909">
    <property type="entry name" value="Cyt_c-like_dom_sf"/>
</dbReference>
<evidence type="ECO:0000256" key="4">
    <source>
        <dbReference type="ARBA" id="ARBA00022982"/>
    </source>
</evidence>
<dbReference type="SUPFAM" id="SSF48695">
    <property type="entry name" value="Multiheme cytochromes"/>
    <property type="match status" value="1"/>
</dbReference>
<evidence type="ECO:0000256" key="2">
    <source>
        <dbReference type="ARBA" id="ARBA00022617"/>
    </source>
</evidence>
<gene>
    <name evidence="8" type="ORF">HYY65_10330</name>
</gene>
<evidence type="ECO:0000256" key="1">
    <source>
        <dbReference type="ARBA" id="ARBA00022448"/>
    </source>
</evidence>
<feature type="domain" description="Cytochrome c" evidence="7">
    <location>
        <begin position="272"/>
        <end position="359"/>
    </location>
</feature>
<dbReference type="PROSITE" id="PS51007">
    <property type="entry name" value="CYTC"/>
    <property type="match status" value="5"/>
</dbReference>